<evidence type="ECO:0000313" key="5">
    <source>
        <dbReference type="EMBL" id="CBY32007.1"/>
    </source>
</evidence>
<gene>
    <name evidence="5" type="ORF">GSOID_T00029236001</name>
</gene>
<dbReference type="InterPro" id="IPR000477">
    <property type="entry name" value="RT_dom"/>
</dbReference>
<organism evidence="5">
    <name type="scientific">Oikopleura dioica</name>
    <name type="common">Tunicate</name>
    <dbReference type="NCBI Taxonomy" id="34765"/>
    <lineage>
        <taxon>Eukaryota</taxon>
        <taxon>Metazoa</taxon>
        <taxon>Chordata</taxon>
        <taxon>Tunicata</taxon>
        <taxon>Appendicularia</taxon>
        <taxon>Copelata</taxon>
        <taxon>Oikopleuridae</taxon>
        <taxon>Oikopleura</taxon>
    </lineage>
</organism>
<dbReference type="Pfam" id="PF17919">
    <property type="entry name" value="RT_RNaseH_2"/>
    <property type="match status" value="1"/>
</dbReference>
<dbReference type="InterPro" id="IPR051320">
    <property type="entry name" value="Viral_Replic_Matur_Polypro"/>
</dbReference>
<evidence type="ECO:0000259" key="3">
    <source>
        <dbReference type="Pfam" id="PF00078"/>
    </source>
</evidence>
<evidence type="ECO:0000259" key="4">
    <source>
        <dbReference type="Pfam" id="PF17919"/>
    </source>
</evidence>
<protein>
    <recommendedName>
        <fullName evidence="2">ribonuclease H</fullName>
        <ecNumber evidence="2">3.1.26.4</ecNumber>
    </recommendedName>
</protein>
<feature type="domain" description="Reverse transcriptase/retrotransposon-derived protein RNase H-like" evidence="4">
    <location>
        <begin position="1164"/>
        <end position="1262"/>
    </location>
</feature>
<dbReference type="Gene3D" id="3.30.70.270">
    <property type="match status" value="1"/>
</dbReference>
<dbReference type="Pfam" id="PF00078">
    <property type="entry name" value="RVT_1"/>
    <property type="match status" value="1"/>
</dbReference>
<feature type="domain" description="Reverse transcriptase" evidence="3">
    <location>
        <begin position="958"/>
        <end position="1094"/>
    </location>
</feature>
<dbReference type="Gene3D" id="3.10.10.10">
    <property type="entry name" value="HIV Type 1 Reverse Transcriptase, subunit A, domain 1"/>
    <property type="match status" value="1"/>
</dbReference>
<dbReference type="GO" id="GO:0004523">
    <property type="term" value="F:RNA-DNA hybrid ribonuclease activity"/>
    <property type="evidence" value="ECO:0007669"/>
    <property type="project" value="UniProtKB-EC"/>
</dbReference>
<dbReference type="InterPro" id="IPR043502">
    <property type="entry name" value="DNA/RNA_pol_sf"/>
</dbReference>
<dbReference type="PANTHER" id="PTHR33064:SF37">
    <property type="entry name" value="RIBONUCLEASE H"/>
    <property type="match status" value="1"/>
</dbReference>
<name>E4Y8Q7_OIKDI</name>
<reference evidence="5" key="1">
    <citation type="journal article" date="2010" name="Science">
        <title>Plasticity of animal genome architecture unmasked by rapid evolution of a pelagic tunicate.</title>
        <authorList>
            <person name="Denoeud F."/>
            <person name="Henriet S."/>
            <person name="Mungpakdee S."/>
            <person name="Aury J.M."/>
            <person name="Da Silva C."/>
            <person name="Brinkmann H."/>
            <person name="Mikhaleva J."/>
            <person name="Olsen L.C."/>
            <person name="Jubin C."/>
            <person name="Canestro C."/>
            <person name="Bouquet J.M."/>
            <person name="Danks G."/>
            <person name="Poulain J."/>
            <person name="Campsteijn C."/>
            <person name="Adamski M."/>
            <person name="Cross I."/>
            <person name="Yadetie F."/>
            <person name="Muffato M."/>
            <person name="Louis A."/>
            <person name="Butcher S."/>
            <person name="Tsagkogeorga G."/>
            <person name="Konrad A."/>
            <person name="Singh S."/>
            <person name="Jensen M.F."/>
            <person name="Cong E.H."/>
            <person name="Eikeseth-Otteraa H."/>
            <person name="Noel B."/>
            <person name="Anthouard V."/>
            <person name="Porcel B.M."/>
            <person name="Kachouri-Lafond R."/>
            <person name="Nishino A."/>
            <person name="Ugolini M."/>
            <person name="Chourrout P."/>
            <person name="Nishida H."/>
            <person name="Aasland R."/>
            <person name="Huzurbazar S."/>
            <person name="Westhof E."/>
            <person name="Delsuc F."/>
            <person name="Lehrach H."/>
            <person name="Reinhardt R."/>
            <person name="Weissenbach J."/>
            <person name="Roy S.W."/>
            <person name="Artiguenave F."/>
            <person name="Postlethwait J.H."/>
            <person name="Manak J.R."/>
            <person name="Thompson E.M."/>
            <person name="Jaillon O."/>
            <person name="Du Pasquier L."/>
            <person name="Boudinot P."/>
            <person name="Liberles D.A."/>
            <person name="Volff J.N."/>
            <person name="Philippe H."/>
            <person name="Lenhard B."/>
            <person name="Roest Crollius H."/>
            <person name="Wincker P."/>
            <person name="Chourrout D."/>
        </authorList>
    </citation>
    <scope>NUCLEOTIDE SEQUENCE [LARGE SCALE GENOMIC DNA]</scope>
</reference>
<evidence type="ECO:0000256" key="1">
    <source>
        <dbReference type="ARBA" id="ARBA00010879"/>
    </source>
</evidence>
<dbReference type="PANTHER" id="PTHR33064">
    <property type="entry name" value="POL PROTEIN"/>
    <property type="match status" value="1"/>
</dbReference>
<dbReference type="EMBL" id="FN654327">
    <property type="protein sequence ID" value="CBY32007.1"/>
    <property type="molecule type" value="Genomic_DNA"/>
</dbReference>
<comment type="similarity">
    <text evidence="1">Belongs to the beta type-B retroviral polymerase family. HERV class-II K(HML-2) pol subfamily.</text>
</comment>
<dbReference type="InterPro" id="IPR041577">
    <property type="entry name" value="RT_RNaseH_2"/>
</dbReference>
<sequence length="1897" mass="215855">MSNPGRNPFEHSRGYQPFVYSDGSPPPKLSSDIEPSLAAEFYECWLLQFERYCSKLINTRSKNSNPYAMHSLDLCCLWERPEGLNNPNWQGPISVPGSLAEFQQWKATNPARYAGKGDVEHLVVRQGVVGLELGFNTPPNHPNPPMNQGDIEKVFLRIFFPGWIDFDSCFNEENLLNVRTATAVAGGTFIALSQSQDKQFIRKGELLNARTYIQELIKLVEDPVKKPEFFKVFAVLRTFSDPAYNRFSIKSKMDLVRDVVCDNLKDHSTSPITIGHNFSRTTFREQDRWSPFLELSTFLLSIAACSESELAKVLESLSEKTNSEYGDMDISTVLNNMKFIISQFIRNNGGSELPVLCPEKWSHAYIKNPEKPITAYKSICDQQELAMKKEERPKDKFHAFGQKKTGQEKKRFGPPTKHVVNEINSSEVLFTDPRTGRTFKEIKSLKVPKEEVVRVKAHKLIYVSTTRPTTKFKQRINKAVKGLGNKTFHSKKPKAGNYRALDFGEVHRELDLILRMQDEDEEEEGDNAFITEDMALYEKDDSSVEEDDFDQILDNSSTEGLSNLTENKNNLQFRLIEEAAPARVQPVDSNLASPGNVYAKFKFSSLSNGVKVNKVYRLIFDTGATSSLLPYCFYDQLYSCNAVTKQEDNTITGAGAAGIKLDLCNFRVSCDLEFGKLRLSINEAAVHRGSDESTILFGMRDWQANRVEFSNDRGLGLELKICGELLAEIWKPTGTILNRFDPFFTLSESFKKFLNKSEIDEISVRSPLDPKNEISSIVFDMKPTERRDPSGMRQLKRELEVIHEENKAANTIDDVTIDGNNEVLDLSLKEDVEFLKAIKLVLYRYKEVFSKTIGCVPGDEYVVQGKIEGTTTGKFMKDPYEGVAPAVLDLITKKMNQELAEGVLKVLPSGMIPKNKMRLFPVAKKDSPGMTVQEKAINIRLVSDCSRGINENTKFISQEMDSIKDSVQKIAGYSESGLIGCCDLSQMFFSFRLAKDLWSNFCVHHPHVGTCVYTRLPMGWVCSPSCSKDFLSKIYYPCKDFLARYVDDLCFGGNTRQEFLQNLELIMKITYTMNLRFSGKKMNLLSKNLKILGKRIHNGMIAADEHIVQQIVSESIENLDTVRKLRGLLGKIAFISDCLPSRVEITSRLSEATGGKLPKDKIDWTDELKKDFETLKTVVNGQLVNLYPIAPNLETIVVVDSSYIATGGFLLQIKDGKRRLVKLFSRRRSDAANKVAFSSCLLELTGLVAAAKFFKVEMQMAKTKVRFYTDSHSVEKLYLRLSRGESLSDDLRINAHLLELLNHDLEVVYLSNKDPFIVLADHISRTTEIVQECKGNCKVCNAADCIVIKTEDIPRAKNLKEEFKISGSFGLVEHMVPNVSIEEYNAIQLVSDDNVWWDLQYSAFKKDHFFPFEGEEFNFSVTRANPAVARDFPELEKLKLTEVLKSHELLRRIQLTDKRLRDTVKAIELEILPNNKGRPVETARWKYCVRNGVVVSKKNVGIRQIYVTTIPERLTYWFAHRIHKEFGCSSLNGLIKEASTLVEAPKIKDAFKAIMGRCKKCSFHRVLPNIFNPLKEYNDFNPSEIGEVFSWDQISRLSELNNRKMIKFWVLTDHLTAYTTLHVVEGPDSKSNRDSLIAALKKLHPNRVGRKDIRVIMDSARVNTPLVNEPELSHLKIKVKCMSAHSRSKNNLSILDTRVAKLTKYLTLAINELKDAYLIAERVSNEHNRLRGTHGFSPKELVTGKDQFSETSIEIDWKTLINMRRAARELSRRANEKMLKAGRFRVPMNLRPYSEGDTYGGTTESPIKLNDIVLVSGIFDKNNSRPFYRIVANDDFPEGIDFENQLIHTTKMDVKRKNKASLKTWSFNCIRCVIDGESKDELPEIENEMFDLMYFEL</sequence>
<dbReference type="SUPFAM" id="SSF56672">
    <property type="entry name" value="DNA/RNA polymerases"/>
    <property type="match status" value="1"/>
</dbReference>
<dbReference type="EC" id="3.1.26.4" evidence="2"/>
<dbReference type="Proteomes" id="UP000011014">
    <property type="component" value="Unassembled WGS sequence"/>
</dbReference>
<accession>E4Y8Q7</accession>
<evidence type="ECO:0000256" key="2">
    <source>
        <dbReference type="ARBA" id="ARBA00012180"/>
    </source>
</evidence>
<dbReference type="InterPro" id="IPR043128">
    <property type="entry name" value="Rev_trsase/Diguanyl_cyclase"/>
</dbReference>
<proteinExistence type="inferred from homology"/>